<dbReference type="RefSeq" id="WP_091782083.1">
    <property type="nucleotide sequence ID" value="NZ_LT629711.1"/>
</dbReference>
<dbReference type="GO" id="GO:0003700">
    <property type="term" value="F:DNA-binding transcription factor activity"/>
    <property type="evidence" value="ECO:0007669"/>
    <property type="project" value="TreeGrafter"/>
</dbReference>
<dbReference type="OrthoDB" id="4542604at2"/>
<accession>A0A1H0NE12</accession>
<sequence>MTTSTQSAGPAPDGRSTRWDEHRATRRRELVDATLRAVRQHGAGVGMDDIAAVAGTSKTVIYRHFTDRQGLYAAVSESVDALILRNLAVATGAAGNDLTSADSSPRGLIAGAIDAYLTLVEKDPEVYRFVVTAPLLDQSSGDPAAPVTGHIAAQMALVITEALDRAGRDPAPARVWGAGLVGMVRAAADQWLADPDAMSRGELTEHLTDLAWGGLSAAWPDETP</sequence>
<evidence type="ECO:0000313" key="6">
    <source>
        <dbReference type="Proteomes" id="UP000199077"/>
    </source>
</evidence>
<evidence type="ECO:0000256" key="1">
    <source>
        <dbReference type="ARBA" id="ARBA00023125"/>
    </source>
</evidence>
<feature type="DNA-binding region" description="H-T-H motif" evidence="2">
    <location>
        <begin position="46"/>
        <end position="65"/>
    </location>
</feature>
<keyword evidence="1 2" id="KW-0238">DNA-binding</keyword>
<gene>
    <name evidence="5" type="ORF">SAMN04489867_0919</name>
</gene>
<dbReference type="Pfam" id="PF19344">
    <property type="entry name" value="TetR_C_32"/>
    <property type="match status" value="1"/>
</dbReference>
<evidence type="ECO:0000256" key="3">
    <source>
        <dbReference type="SAM" id="MobiDB-lite"/>
    </source>
</evidence>
<dbReference type="PRINTS" id="PR00455">
    <property type="entry name" value="HTHTETR"/>
</dbReference>
<evidence type="ECO:0000259" key="4">
    <source>
        <dbReference type="PROSITE" id="PS50977"/>
    </source>
</evidence>
<feature type="region of interest" description="Disordered" evidence="3">
    <location>
        <begin position="1"/>
        <end position="24"/>
    </location>
</feature>
<keyword evidence="6" id="KW-1185">Reference proteome</keyword>
<feature type="domain" description="HTH tetR-type" evidence="4">
    <location>
        <begin position="24"/>
        <end position="83"/>
    </location>
</feature>
<dbReference type="PROSITE" id="PS50977">
    <property type="entry name" value="HTH_TETR_2"/>
    <property type="match status" value="1"/>
</dbReference>
<dbReference type="SUPFAM" id="SSF48498">
    <property type="entry name" value="Tetracyclin repressor-like, C-terminal domain"/>
    <property type="match status" value="1"/>
</dbReference>
<organism evidence="5 6">
    <name type="scientific">Pedococcus dokdonensis</name>
    <dbReference type="NCBI Taxonomy" id="443156"/>
    <lineage>
        <taxon>Bacteria</taxon>
        <taxon>Bacillati</taxon>
        <taxon>Actinomycetota</taxon>
        <taxon>Actinomycetes</taxon>
        <taxon>Micrococcales</taxon>
        <taxon>Intrasporangiaceae</taxon>
        <taxon>Pedococcus</taxon>
    </lineage>
</organism>
<dbReference type="InterPro" id="IPR050109">
    <property type="entry name" value="HTH-type_TetR-like_transc_reg"/>
</dbReference>
<dbReference type="PANTHER" id="PTHR30055">
    <property type="entry name" value="HTH-TYPE TRANSCRIPTIONAL REGULATOR RUTR"/>
    <property type="match status" value="1"/>
</dbReference>
<dbReference type="Gene3D" id="1.10.357.10">
    <property type="entry name" value="Tetracycline Repressor, domain 2"/>
    <property type="match status" value="1"/>
</dbReference>
<dbReference type="EMBL" id="LT629711">
    <property type="protein sequence ID" value="SDO90954.1"/>
    <property type="molecule type" value="Genomic_DNA"/>
</dbReference>
<proteinExistence type="predicted"/>
<dbReference type="InterPro" id="IPR009057">
    <property type="entry name" value="Homeodomain-like_sf"/>
</dbReference>
<dbReference type="GO" id="GO:0000976">
    <property type="term" value="F:transcription cis-regulatory region binding"/>
    <property type="evidence" value="ECO:0007669"/>
    <property type="project" value="TreeGrafter"/>
</dbReference>
<feature type="compositionally biased region" description="Basic and acidic residues" evidence="3">
    <location>
        <begin position="15"/>
        <end position="24"/>
    </location>
</feature>
<dbReference type="Pfam" id="PF00440">
    <property type="entry name" value="TetR_N"/>
    <property type="match status" value="1"/>
</dbReference>
<protein>
    <submittedName>
        <fullName evidence="5">DNA-binding transcriptional regulator, AcrR family</fullName>
    </submittedName>
</protein>
<dbReference type="STRING" id="443156.SAMN04489867_0919"/>
<name>A0A1H0NE12_9MICO</name>
<evidence type="ECO:0000256" key="2">
    <source>
        <dbReference type="PROSITE-ProRule" id="PRU00335"/>
    </source>
</evidence>
<evidence type="ECO:0000313" key="5">
    <source>
        <dbReference type="EMBL" id="SDO90954.1"/>
    </source>
</evidence>
<dbReference type="AlphaFoldDB" id="A0A1H0NE12"/>
<reference evidence="6" key="1">
    <citation type="submission" date="2016-10" db="EMBL/GenBank/DDBJ databases">
        <authorList>
            <person name="Varghese N."/>
            <person name="Submissions S."/>
        </authorList>
    </citation>
    <scope>NUCLEOTIDE SEQUENCE [LARGE SCALE GENOMIC DNA]</scope>
    <source>
        <strain evidence="6">DSM 22329</strain>
    </source>
</reference>
<dbReference type="InterPro" id="IPR045823">
    <property type="entry name" value="TetR_C_32"/>
</dbReference>
<dbReference type="InterPro" id="IPR036271">
    <property type="entry name" value="Tet_transcr_reg_TetR-rel_C_sf"/>
</dbReference>
<dbReference type="PANTHER" id="PTHR30055:SF227">
    <property type="entry name" value="TRANSCRIPTIONAL REGULATORY PROTEIN (PROBABLY TETR-FAMILY)-RELATED"/>
    <property type="match status" value="1"/>
</dbReference>
<dbReference type="Proteomes" id="UP000199077">
    <property type="component" value="Chromosome I"/>
</dbReference>
<dbReference type="SUPFAM" id="SSF46689">
    <property type="entry name" value="Homeodomain-like"/>
    <property type="match status" value="1"/>
</dbReference>
<dbReference type="InterPro" id="IPR001647">
    <property type="entry name" value="HTH_TetR"/>
</dbReference>